<evidence type="ECO:0000256" key="1">
    <source>
        <dbReference type="ARBA" id="ARBA00006312"/>
    </source>
</evidence>
<dbReference type="Pfam" id="PF04864">
    <property type="entry name" value="Alliinase_C"/>
    <property type="match status" value="1"/>
</dbReference>
<sequence length="1125" mass="124841">MNYNIYVHINGNELGSLIGAVGIQRCSRSSGGGDGEASVYLLHGWQNMSYFSDTSNICWFLHPELASEIRRIHRIVGNAVADDDRFVVVGNGSTQLIQAALFALTTDPALVNSALPVPVVSAAPYYSGYPTAAGFLRSGLYQWAGDAHSFDGRSGGPRIEIVCSPNNPDGALNNAVVGSSNGDRSWPTINDLAYYWPQYTAITVAADHDIMLFTASKCTGHAGTRIGWALVKDRDVARRMVRFIEFGTIGVSKDSQLRAAVLLRTVSDGYEPAAGDVSGRLFHFGRKVMADRWERLRRAVKCTRVFSVAEYPPAVYCSFMREMTNHLPAFAWLKSERDDIEDAASYLYANLKILARAETILGRATSTSGDVRQQPRCEMESSYAALLEKTRLPQASLQRFAVVSLFRRFESSPGGAASAACRDVISQCLRSHSSAVVDQVVRELCRLVSGSGRFPVSAALIELQSSLEGASVVSPLFVKGIGFLCRFAFRTDPSWGRHFDIVELHPFVKVLSCCERGQEELIQQVLLFIACNGSLEINDVMKFLRPFVMFSVIRKPSSSFSYYFSRNLISATSLLSCSLSLEAINIMKLLVESLKYLPVTNEEEVVCIVQSAVHLVDAFIVYLQQNVGTAKEVAEDAQRCSLELLSMLFSVCAYHHEKVVGKVEAIIEISRHLLLTQKELGLHYVYELVNIVVSASVILTQLEFEHEQLSVLNLLLVLMEWKSEELISRRPSCSLWEELLIVLPVINLLCSPSKTVKVAVTHLLSLAKSFILDFIIVAREAEVSFTYPSVLYEIENIPLRLLHQLLVQEQHFFCNSYFLGLTNDMLAYQRENSGGQFYQASQLGEHLLTTMGAKAELLTRVKENQVEGMNLLLCSLASILLLHPAFGKLAIESLVAFGLQDPTVGMALFQAALFYNNILCDNESNSSRILFSLLEMLPSLACHSSMVQLIVQTILPMLQKDSKPLLRSVAIRLLCKAWMASDKVLRLCNESHAVMFCLASCNGDDEILLLPYVEKDRMHEVLSYGCSRLEKMGNLKLEIEGNFFILPFTTIWSRWWWFMVGSVGILLESKPCVRSTKGSGKIIETIDAVIEQCGMSFGQTMESNVSFACGLRGVHGLAMLPTPLH</sequence>
<feature type="domain" description="DUF3730" evidence="3">
    <location>
        <begin position="914"/>
        <end position="985"/>
    </location>
</feature>
<gene>
    <name evidence="4" type="ORF">HPP92_004544</name>
</gene>
<dbReference type="CDD" id="cd00609">
    <property type="entry name" value="AAT_like"/>
    <property type="match status" value="1"/>
</dbReference>
<evidence type="ECO:0000313" key="5">
    <source>
        <dbReference type="Proteomes" id="UP000639772"/>
    </source>
</evidence>
<dbReference type="SUPFAM" id="SSF53383">
    <property type="entry name" value="PLP-dependent transferases"/>
    <property type="match status" value="1"/>
</dbReference>
<name>A0A835RJN9_VANPL</name>
<dbReference type="Gene3D" id="3.90.1150.10">
    <property type="entry name" value="Aspartate Aminotransferase, domain 1"/>
    <property type="match status" value="1"/>
</dbReference>
<reference evidence="4 5" key="1">
    <citation type="journal article" date="2020" name="Nat. Food">
        <title>A phased Vanilla planifolia genome enables genetic improvement of flavour and production.</title>
        <authorList>
            <person name="Hasing T."/>
            <person name="Tang H."/>
            <person name="Brym M."/>
            <person name="Khazi F."/>
            <person name="Huang T."/>
            <person name="Chambers A.H."/>
        </authorList>
    </citation>
    <scope>NUCLEOTIDE SEQUENCE [LARGE SCALE GENOMIC DNA]</scope>
    <source>
        <tissue evidence="4">Leaf</tissue>
    </source>
</reference>
<protein>
    <recommendedName>
        <fullName evidence="6">Alliinase C-terminal domain-containing protein</fullName>
    </recommendedName>
</protein>
<dbReference type="GO" id="GO:0016846">
    <property type="term" value="F:carbon-sulfur lyase activity"/>
    <property type="evidence" value="ECO:0007669"/>
    <property type="project" value="InterPro"/>
</dbReference>
<dbReference type="OrthoDB" id="2020362at2759"/>
<dbReference type="Gene3D" id="3.40.640.10">
    <property type="entry name" value="Type I PLP-dependent aspartate aminotransferase-like (Major domain)"/>
    <property type="match status" value="1"/>
</dbReference>
<organism evidence="4 5">
    <name type="scientific">Vanilla planifolia</name>
    <name type="common">Vanilla</name>
    <dbReference type="NCBI Taxonomy" id="51239"/>
    <lineage>
        <taxon>Eukaryota</taxon>
        <taxon>Viridiplantae</taxon>
        <taxon>Streptophyta</taxon>
        <taxon>Embryophyta</taxon>
        <taxon>Tracheophyta</taxon>
        <taxon>Spermatophyta</taxon>
        <taxon>Magnoliopsida</taxon>
        <taxon>Liliopsida</taxon>
        <taxon>Asparagales</taxon>
        <taxon>Orchidaceae</taxon>
        <taxon>Vanilloideae</taxon>
        <taxon>Vanilleae</taxon>
        <taxon>Vanilla</taxon>
    </lineage>
</organism>
<dbReference type="PANTHER" id="PTHR16212:SF4">
    <property type="entry name" value="FOCADHESIN"/>
    <property type="match status" value="1"/>
</dbReference>
<comment type="similarity">
    <text evidence="1">Belongs to the alliinase family.</text>
</comment>
<dbReference type="InterPro" id="IPR015422">
    <property type="entry name" value="PyrdxlP-dep_Trfase_small"/>
</dbReference>
<dbReference type="Proteomes" id="UP000639772">
    <property type="component" value="Unassembled WGS sequence"/>
</dbReference>
<evidence type="ECO:0000313" key="4">
    <source>
        <dbReference type="EMBL" id="KAG0493550.1"/>
    </source>
</evidence>
<dbReference type="InterPro" id="IPR006948">
    <property type="entry name" value="Alliinase_C"/>
</dbReference>
<dbReference type="AlphaFoldDB" id="A0A835RJN9"/>
<evidence type="ECO:0000259" key="3">
    <source>
        <dbReference type="Pfam" id="PF12530"/>
    </source>
</evidence>
<accession>A0A835RJN9</accession>
<comment type="caution">
    <text evidence="4">The sequence shown here is derived from an EMBL/GenBank/DDBJ whole genome shotgun (WGS) entry which is preliminary data.</text>
</comment>
<dbReference type="InterPro" id="IPR045163">
    <property type="entry name" value="Focadhesin/RST1"/>
</dbReference>
<dbReference type="PANTHER" id="PTHR16212">
    <property type="entry name" value="FOCADHESIN FAMILY MEMBER"/>
    <property type="match status" value="1"/>
</dbReference>
<dbReference type="InterPro" id="IPR015421">
    <property type="entry name" value="PyrdxlP-dep_Trfase_major"/>
</dbReference>
<dbReference type="InterPro" id="IPR022542">
    <property type="entry name" value="FOCAD/RST1_DUF3730"/>
</dbReference>
<feature type="domain" description="Alliinase C-terminal" evidence="2">
    <location>
        <begin position="36"/>
        <end position="362"/>
    </location>
</feature>
<dbReference type="EMBL" id="JADCNM010000002">
    <property type="protein sequence ID" value="KAG0493550.1"/>
    <property type="molecule type" value="Genomic_DNA"/>
</dbReference>
<dbReference type="InterPro" id="IPR015424">
    <property type="entry name" value="PyrdxlP-dep_Trfase"/>
</dbReference>
<dbReference type="Pfam" id="PF12530">
    <property type="entry name" value="DUF3730"/>
    <property type="match status" value="2"/>
</dbReference>
<feature type="domain" description="DUF3730" evidence="3">
    <location>
        <begin position="460"/>
        <end position="739"/>
    </location>
</feature>
<proteinExistence type="inferred from homology"/>
<dbReference type="GO" id="GO:0060147">
    <property type="term" value="P:regulation of post-transcriptional gene silencing"/>
    <property type="evidence" value="ECO:0007669"/>
    <property type="project" value="InterPro"/>
</dbReference>
<evidence type="ECO:0000259" key="2">
    <source>
        <dbReference type="Pfam" id="PF04864"/>
    </source>
</evidence>
<evidence type="ECO:0008006" key="6">
    <source>
        <dbReference type="Google" id="ProtNLM"/>
    </source>
</evidence>